<organism evidence="2 3">
    <name type="scientific">Agrocybe chaxingu</name>
    <dbReference type="NCBI Taxonomy" id="84603"/>
    <lineage>
        <taxon>Eukaryota</taxon>
        <taxon>Fungi</taxon>
        <taxon>Dikarya</taxon>
        <taxon>Basidiomycota</taxon>
        <taxon>Agaricomycotina</taxon>
        <taxon>Agaricomycetes</taxon>
        <taxon>Agaricomycetidae</taxon>
        <taxon>Agaricales</taxon>
        <taxon>Agaricineae</taxon>
        <taxon>Strophariaceae</taxon>
        <taxon>Agrocybe</taxon>
    </lineage>
</organism>
<keyword evidence="3" id="KW-1185">Reference proteome</keyword>
<sequence length="152" mass="17059">MANTSTNSAQLKTTLVHRAMSIIHTELEDTLNTETVARRWRSTNIIMRRQLSARARDIVEQQWNPIGVPGTPEYLRRFQDLVGLYKLVLQDHIIARMNSGQSPHTSDESSQGSDGSDDSESDEGEGQGYTGYTAPKIANTAFFHSQPRGEFY</sequence>
<protein>
    <submittedName>
        <fullName evidence="2">Uncharacterized protein</fullName>
    </submittedName>
</protein>
<evidence type="ECO:0000313" key="3">
    <source>
        <dbReference type="Proteomes" id="UP001148786"/>
    </source>
</evidence>
<name>A0A9W8MWH5_9AGAR</name>
<dbReference type="Proteomes" id="UP001148786">
    <property type="component" value="Unassembled WGS sequence"/>
</dbReference>
<reference evidence="2" key="1">
    <citation type="submission" date="2022-07" db="EMBL/GenBank/DDBJ databases">
        <title>Genome Sequence of Agrocybe chaxingu.</title>
        <authorList>
            <person name="Buettner E."/>
        </authorList>
    </citation>
    <scope>NUCLEOTIDE SEQUENCE</scope>
    <source>
        <strain evidence="2">MP-N11</strain>
    </source>
</reference>
<gene>
    <name evidence="2" type="ORF">NLJ89_g3853</name>
</gene>
<feature type="region of interest" description="Disordered" evidence="1">
    <location>
        <begin position="97"/>
        <end position="133"/>
    </location>
</feature>
<comment type="caution">
    <text evidence="2">The sequence shown here is derived from an EMBL/GenBank/DDBJ whole genome shotgun (WGS) entry which is preliminary data.</text>
</comment>
<proteinExistence type="predicted"/>
<accession>A0A9W8MWH5</accession>
<dbReference type="AlphaFoldDB" id="A0A9W8MWH5"/>
<evidence type="ECO:0000313" key="2">
    <source>
        <dbReference type="EMBL" id="KAJ3511877.1"/>
    </source>
</evidence>
<evidence type="ECO:0000256" key="1">
    <source>
        <dbReference type="SAM" id="MobiDB-lite"/>
    </source>
</evidence>
<dbReference type="EMBL" id="JANKHO010000298">
    <property type="protein sequence ID" value="KAJ3511877.1"/>
    <property type="molecule type" value="Genomic_DNA"/>
</dbReference>
<dbReference type="OrthoDB" id="10402562at2759"/>
<feature type="compositionally biased region" description="Acidic residues" evidence="1">
    <location>
        <begin position="115"/>
        <end position="125"/>
    </location>
</feature>